<dbReference type="PRINTS" id="PR00455">
    <property type="entry name" value="HTHTETR"/>
</dbReference>
<reference evidence="2 3" key="1">
    <citation type="submission" date="2017-04" db="EMBL/GenBank/DDBJ databases">
        <authorList>
            <person name="Afonso C.L."/>
            <person name="Miller P.J."/>
            <person name="Scott M.A."/>
            <person name="Spackman E."/>
            <person name="Goraichik I."/>
            <person name="Dimitrov K.M."/>
            <person name="Suarez D.L."/>
            <person name="Swayne D.E."/>
        </authorList>
    </citation>
    <scope>NUCLEOTIDE SEQUENCE [LARGE SCALE GENOMIC DNA]</scope>
    <source>
        <strain evidence="2 3">DSM 22418</strain>
    </source>
</reference>
<keyword evidence="3" id="KW-1185">Reference proteome</keyword>
<dbReference type="Gene3D" id="1.10.357.10">
    <property type="entry name" value="Tetracycline Repressor, domain 2"/>
    <property type="match status" value="1"/>
</dbReference>
<protein>
    <submittedName>
        <fullName evidence="2">Transcriptional regulator, TetR family</fullName>
    </submittedName>
</protein>
<evidence type="ECO:0000313" key="2">
    <source>
        <dbReference type="EMBL" id="SMG28181.1"/>
    </source>
</evidence>
<organism evidence="2 3">
    <name type="scientific">Sphingobacterium psychroaquaticum</name>
    <dbReference type="NCBI Taxonomy" id="561061"/>
    <lineage>
        <taxon>Bacteria</taxon>
        <taxon>Pseudomonadati</taxon>
        <taxon>Bacteroidota</taxon>
        <taxon>Sphingobacteriia</taxon>
        <taxon>Sphingobacteriales</taxon>
        <taxon>Sphingobacteriaceae</taxon>
        <taxon>Sphingobacterium</taxon>
    </lineage>
</organism>
<keyword evidence="1" id="KW-0238">DNA-binding</keyword>
<dbReference type="SUPFAM" id="SSF46689">
    <property type="entry name" value="Homeodomain-like"/>
    <property type="match status" value="1"/>
</dbReference>
<gene>
    <name evidence="2" type="ORF">SAMN05660862_1793</name>
</gene>
<dbReference type="GO" id="GO:0003677">
    <property type="term" value="F:DNA binding"/>
    <property type="evidence" value="ECO:0007669"/>
    <property type="project" value="UniProtKB-UniRule"/>
</dbReference>
<accession>A0A1X7JK75</accession>
<dbReference type="InterPro" id="IPR009057">
    <property type="entry name" value="Homeodomain-like_sf"/>
</dbReference>
<name>A0A1X7JK75_9SPHI</name>
<dbReference type="AlphaFoldDB" id="A0A1X7JK75"/>
<proteinExistence type="predicted"/>
<dbReference type="Pfam" id="PF00440">
    <property type="entry name" value="TetR_N"/>
    <property type="match status" value="1"/>
</dbReference>
<dbReference type="OrthoDB" id="6430772at2"/>
<evidence type="ECO:0000256" key="1">
    <source>
        <dbReference type="ARBA" id="ARBA00023125"/>
    </source>
</evidence>
<dbReference type="EMBL" id="FXAU01000003">
    <property type="protein sequence ID" value="SMG28181.1"/>
    <property type="molecule type" value="Genomic_DNA"/>
</dbReference>
<dbReference type="PANTHER" id="PTHR43479:SF11">
    <property type="entry name" value="ACREF_ENVCD OPERON REPRESSOR-RELATED"/>
    <property type="match status" value="1"/>
</dbReference>
<dbReference type="InterPro" id="IPR050624">
    <property type="entry name" value="HTH-type_Tx_Regulator"/>
</dbReference>
<dbReference type="Proteomes" id="UP000192980">
    <property type="component" value="Unassembled WGS sequence"/>
</dbReference>
<evidence type="ECO:0000313" key="3">
    <source>
        <dbReference type="Proteomes" id="UP000192980"/>
    </source>
</evidence>
<sequence length="193" mass="22780">MKNNVSPDKKEAIFESALHLIHEHGFHGAPMSQIATHANVAAGTIYHYFASKDELILELFKYCRERTNEHIFNFDKDLSYQDKFFYIWDRLIEYYIANKEIFRFIEQFYSSPYYELVVQSKSPCYYGANHMLDFYEEGIKTEVIQKVSFTVFISLFIGSATSHVKGIVYRMVPVDKQDRKDLIEIIWNGIKNQ</sequence>
<dbReference type="PROSITE" id="PS50977">
    <property type="entry name" value="HTH_TETR_2"/>
    <property type="match status" value="1"/>
</dbReference>
<dbReference type="InterPro" id="IPR001647">
    <property type="entry name" value="HTH_TetR"/>
</dbReference>
<dbReference type="RefSeq" id="WP_085472563.1">
    <property type="nucleotide sequence ID" value="NZ_CP038029.1"/>
</dbReference>
<dbReference type="STRING" id="561061.SAMN05660862_1793"/>
<dbReference type="PANTHER" id="PTHR43479">
    <property type="entry name" value="ACREF/ENVCD OPERON REPRESSOR-RELATED"/>
    <property type="match status" value="1"/>
</dbReference>